<dbReference type="AlphaFoldDB" id="A0A087SHN9"/>
<accession>A0A087SHN9</accession>
<organism evidence="1 2">
    <name type="scientific">Auxenochlorella protothecoides</name>
    <name type="common">Green microalga</name>
    <name type="synonym">Chlorella protothecoides</name>
    <dbReference type="NCBI Taxonomy" id="3075"/>
    <lineage>
        <taxon>Eukaryota</taxon>
        <taxon>Viridiplantae</taxon>
        <taxon>Chlorophyta</taxon>
        <taxon>core chlorophytes</taxon>
        <taxon>Trebouxiophyceae</taxon>
        <taxon>Chlorellales</taxon>
        <taxon>Chlorellaceae</taxon>
        <taxon>Auxenochlorella</taxon>
    </lineage>
</organism>
<gene>
    <name evidence="1" type="ORF">F751_3923</name>
</gene>
<name>A0A087SHN9_AUXPR</name>
<dbReference type="RefSeq" id="XP_011398135.1">
    <property type="nucleotide sequence ID" value="XM_011399833.1"/>
</dbReference>
<dbReference type="GeneID" id="23615314"/>
<keyword evidence="2" id="KW-1185">Reference proteome</keyword>
<dbReference type="EMBL" id="KL662114">
    <property type="protein sequence ID" value="KFM25243.1"/>
    <property type="molecule type" value="Genomic_DNA"/>
</dbReference>
<protein>
    <submittedName>
        <fullName evidence="1">Uncharacterized protein</fullName>
    </submittedName>
</protein>
<dbReference type="Proteomes" id="UP000028924">
    <property type="component" value="Unassembled WGS sequence"/>
</dbReference>
<reference evidence="1 2" key="1">
    <citation type="journal article" date="2014" name="BMC Genomics">
        <title>Oil accumulation mechanisms of the oleaginous microalga Chlorella protothecoides revealed through its genome, transcriptomes, and proteomes.</title>
        <authorList>
            <person name="Gao C."/>
            <person name="Wang Y."/>
            <person name="Shen Y."/>
            <person name="Yan D."/>
            <person name="He X."/>
            <person name="Dai J."/>
            <person name="Wu Q."/>
        </authorList>
    </citation>
    <scope>NUCLEOTIDE SEQUENCE [LARGE SCALE GENOMIC DNA]</scope>
    <source>
        <strain evidence="1 2">0710</strain>
    </source>
</reference>
<sequence length="117" mass="12790">MKFTPHLSQPPNASLTLIQPPPKCGLIDMQELRCHVLHLIAQNRSIIIMQGGGTISQGVGGEERYTPSNIAQDQCHAIAHAQYRPSKAFFSLFSAVPGMAAFTFSNTWPSLDWPPSS</sequence>
<dbReference type="KEGG" id="apro:F751_3923"/>
<evidence type="ECO:0000313" key="1">
    <source>
        <dbReference type="EMBL" id="KFM25243.1"/>
    </source>
</evidence>
<evidence type="ECO:0000313" key="2">
    <source>
        <dbReference type="Proteomes" id="UP000028924"/>
    </source>
</evidence>
<proteinExistence type="predicted"/>